<dbReference type="EMBL" id="KV442036">
    <property type="protein sequence ID" value="OAQ30186.1"/>
    <property type="molecule type" value="Genomic_DNA"/>
</dbReference>
<reference evidence="3 4" key="1">
    <citation type="submission" date="2016-05" db="EMBL/GenBank/DDBJ databases">
        <title>Genome sequencing reveals origins of a unique bacterial endosymbiosis in the earliest lineages of terrestrial Fungi.</title>
        <authorList>
            <consortium name="DOE Joint Genome Institute"/>
            <person name="Uehling J."/>
            <person name="Gryganskyi A."/>
            <person name="Hameed K."/>
            <person name="Tschaplinski T."/>
            <person name="Misztal P."/>
            <person name="Wu S."/>
            <person name="Desiro A."/>
            <person name="Vande Pol N."/>
            <person name="Du Z.-Y."/>
            <person name="Zienkiewicz A."/>
            <person name="Zienkiewicz K."/>
            <person name="Morin E."/>
            <person name="Tisserant E."/>
            <person name="Splivallo R."/>
            <person name="Hainaut M."/>
            <person name="Henrissat B."/>
            <person name="Ohm R."/>
            <person name="Kuo A."/>
            <person name="Yan J."/>
            <person name="Lipzen A."/>
            <person name="Nolan M."/>
            <person name="Labutti K."/>
            <person name="Barry K."/>
            <person name="Goldstein A."/>
            <person name="Labbe J."/>
            <person name="Schadt C."/>
            <person name="Tuskan G."/>
            <person name="Grigoriev I."/>
            <person name="Martin F."/>
            <person name="Vilgalys R."/>
            <person name="Bonito G."/>
        </authorList>
    </citation>
    <scope>NUCLEOTIDE SEQUENCE [LARGE SCALE GENOMIC DNA]</scope>
    <source>
        <strain evidence="3 4">AG-77</strain>
    </source>
</reference>
<evidence type="ECO:0000313" key="4">
    <source>
        <dbReference type="Proteomes" id="UP000078512"/>
    </source>
</evidence>
<dbReference type="PROSITE" id="PS51257">
    <property type="entry name" value="PROKAR_LIPOPROTEIN"/>
    <property type="match status" value="1"/>
</dbReference>
<dbReference type="AlphaFoldDB" id="A0A197K0G9"/>
<protein>
    <submittedName>
        <fullName evidence="3">Uncharacterized protein</fullName>
    </submittedName>
</protein>
<keyword evidence="2" id="KW-0732">Signal</keyword>
<dbReference type="Proteomes" id="UP000078512">
    <property type="component" value="Unassembled WGS sequence"/>
</dbReference>
<organism evidence="3 4">
    <name type="scientific">Linnemannia elongata AG-77</name>
    <dbReference type="NCBI Taxonomy" id="1314771"/>
    <lineage>
        <taxon>Eukaryota</taxon>
        <taxon>Fungi</taxon>
        <taxon>Fungi incertae sedis</taxon>
        <taxon>Mucoromycota</taxon>
        <taxon>Mortierellomycotina</taxon>
        <taxon>Mortierellomycetes</taxon>
        <taxon>Mortierellales</taxon>
        <taxon>Mortierellaceae</taxon>
        <taxon>Linnemannia</taxon>
    </lineage>
</organism>
<evidence type="ECO:0000256" key="2">
    <source>
        <dbReference type="SAM" id="SignalP"/>
    </source>
</evidence>
<evidence type="ECO:0000313" key="3">
    <source>
        <dbReference type="EMBL" id="OAQ30186.1"/>
    </source>
</evidence>
<name>A0A197K0G9_9FUNG</name>
<keyword evidence="4" id="KW-1185">Reference proteome</keyword>
<feature type="chain" id="PRO_5008276459" evidence="2">
    <location>
        <begin position="20"/>
        <end position="113"/>
    </location>
</feature>
<sequence length="113" mass="12745">MYKPLFLVILGLFAAVTGAQSCVYDCEQCPSNTECYPEPGLCRAKGYPTGMIFSCLPNERRVEDDSLRQRGRRGNGPRRQNPFLEQQNCLPKDYTCGGDPRTCCSGRCNWTCY</sequence>
<accession>A0A197K0G9</accession>
<proteinExistence type="predicted"/>
<gene>
    <name evidence="3" type="ORF">K457DRAFT_155196</name>
</gene>
<feature type="signal peptide" evidence="2">
    <location>
        <begin position="1"/>
        <end position="19"/>
    </location>
</feature>
<feature type="region of interest" description="Disordered" evidence="1">
    <location>
        <begin position="63"/>
        <end position="84"/>
    </location>
</feature>
<evidence type="ECO:0000256" key="1">
    <source>
        <dbReference type="SAM" id="MobiDB-lite"/>
    </source>
</evidence>